<evidence type="ECO:0000256" key="4">
    <source>
        <dbReference type="SAM" id="Coils"/>
    </source>
</evidence>
<sequence>MDGSNFAGRNKRLNVRDTSLINLLRIPPTYIPIEKENQYYVDDSVINAFFELLRKRAEQFPNSYIKNYSLPTWMISFLLSGKWSETKALSFLKIEEIAGSLKLFVPVCLKDHWILICVDIEKQALLCRVDCGIFVMKYADCLVHGNHFPFNQENMPHFRQQVFLDIYRGRLPNAVSILGFRKVDQDGWEKHLLWTTSEHANQQPQQPRGQNSSVEVGKFGLEEEVERLQRDKNVLTAELVKLRQQQQSKDSQVQTMVQRLEGAEQRQQQMMSFLAKAMQSRDLPNFVS</sequence>
<dbReference type="GO" id="GO:0034605">
    <property type="term" value="P:cellular response to heat"/>
    <property type="evidence" value="ECO:0007669"/>
    <property type="project" value="TreeGrafter"/>
</dbReference>
<dbReference type="PROSITE" id="PS50600">
    <property type="entry name" value="ULP_PROTEASE"/>
    <property type="match status" value="1"/>
</dbReference>
<dbReference type="GO" id="GO:0006508">
    <property type="term" value="P:proteolysis"/>
    <property type="evidence" value="ECO:0007669"/>
    <property type="project" value="UniProtKB-KW"/>
</dbReference>
<proteinExistence type="inferred from homology"/>
<feature type="domain" description="Ubiquitin-like protease family profile" evidence="5">
    <location>
        <begin position="24"/>
        <end position="223"/>
    </location>
</feature>
<organism evidence="6 7">
    <name type="scientific">Dovyalis caffra</name>
    <dbReference type="NCBI Taxonomy" id="77055"/>
    <lineage>
        <taxon>Eukaryota</taxon>
        <taxon>Viridiplantae</taxon>
        <taxon>Streptophyta</taxon>
        <taxon>Embryophyta</taxon>
        <taxon>Tracheophyta</taxon>
        <taxon>Spermatophyta</taxon>
        <taxon>Magnoliopsida</taxon>
        <taxon>eudicotyledons</taxon>
        <taxon>Gunneridae</taxon>
        <taxon>Pentapetalae</taxon>
        <taxon>rosids</taxon>
        <taxon>fabids</taxon>
        <taxon>Malpighiales</taxon>
        <taxon>Salicaceae</taxon>
        <taxon>Flacourtieae</taxon>
        <taxon>Dovyalis</taxon>
    </lineage>
</organism>
<gene>
    <name evidence="6" type="ORF">DCAF_LOCUS13763</name>
</gene>
<keyword evidence="2" id="KW-0645">Protease</keyword>
<keyword evidence="7" id="KW-1185">Reference proteome</keyword>
<dbReference type="GO" id="GO:0006357">
    <property type="term" value="P:regulation of transcription by RNA polymerase II"/>
    <property type="evidence" value="ECO:0007669"/>
    <property type="project" value="TreeGrafter"/>
</dbReference>
<comment type="similarity">
    <text evidence="1">Belongs to the peptidase C48 family.</text>
</comment>
<evidence type="ECO:0000256" key="2">
    <source>
        <dbReference type="ARBA" id="ARBA00022670"/>
    </source>
</evidence>
<accession>A0AAV1RPU2</accession>
<evidence type="ECO:0000313" key="6">
    <source>
        <dbReference type="EMBL" id="CAK7338715.1"/>
    </source>
</evidence>
<dbReference type="GO" id="GO:0005634">
    <property type="term" value="C:nucleus"/>
    <property type="evidence" value="ECO:0007669"/>
    <property type="project" value="TreeGrafter"/>
</dbReference>
<dbReference type="InterPro" id="IPR038765">
    <property type="entry name" value="Papain-like_cys_pep_sf"/>
</dbReference>
<evidence type="ECO:0000256" key="3">
    <source>
        <dbReference type="ARBA" id="ARBA00022801"/>
    </source>
</evidence>
<dbReference type="SUPFAM" id="SSF54001">
    <property type="entry name" value="Cysteine proteinases"/>
    <property type="match status" value="1"/>
</dbReference>
<name>A0AAV1RPU2_9ROSI</name>
<dbReference type="Pfam" id="PF02902">
    <property type="entry name" value="Peptidase_C48"/>
    <property type="match status" value="1"/>
</dbReference>
<dbReference type="Gene3D" id="3.40.395.10">
    <property type="entry name" value="Adenoviral Proteinase, Chain A"/>
    <property type="match status" value="2"/>
</dbReference>
<dbReference type="Proteomes" id="UP001314170">
    <property type="component" value="Unassembled WGS sequence"/>
</dbReference>
<dbReference type="PANTHER" id="PTHR10015:SF436">
    <property type="entry name" value="HEAT STRESS TRANSCRIPTION FACTOR A-1D"/>
    <property type="match status" value="1"/>
</dbReference>
<dbReference type="GO" id="GO:0000978">
    <property type="term" value="F:RNA polymerase II cis-regulatory region sequence-specific DNA binding"/>
    <property type="evidence" value="ECO:0007669"/>
    <property type="project" value="TreeGrafter"/>
</dbReference>
<dbReference type="GO" id="GO:0008234">
    <property type="term" value="F:cysteine-type peptidase activity"/>
    <property type="evidence" value="ECO:0007669"/>
    <property type="project" value="InterPro"/>
</dbReference>
<dbReference type="EMBL" id="CAWUPB010001156">
    <property type="protein sequence ID" value="CAK7338715.1"/>
    <property type="molecule type" value="Genomic_DNA"/>
</dbReference>
<evidence type="ECO:0000313" key="7">
    <source>
        <dbReference type="Proteomes" id="UP001314170"/>
    </source>
</evidence>
<keyword evidence="4" id="KW-0175">Coiled coil</keyword>
<evidence type="ECO:0000256" key="1">
    <source>
        <dbReference type="ARBA" id="ARBA00005234"/>
    </source>
</evidence>
<keyword evidence="3" id="KW-0378">Hydrolase</keyword>
<dbReference type="GO" id="GO:0003700">
    <property type="term" value="F:DNA-binding transcription factor activity"/>
    <property type="evidence" value="ECO:0007669"/>
    <property type="project" value="TreeGrafter"/>
</dbReference>
<feature type="coiled-coil region" evidence="4">
    <location>
        <begin position="218"/>
        <end position="245"/>
    </location>
</feature>
<comment type="caution">
    <text evidence="6">The sequence shown here is derived from an EMBL/GenBank/DDBJ whole genome shotgun (WGS) entry which is preliminary data.</text>
</comment>
<dbReference type="AlphaFoldDB" id="A0AAV1RPU2"/>
<evidence type="ECO:0000259" key="5">
    <source>
        <dbReference type="PROSITE" id="PS50600"/>
    </source>
</evidence>
<reference evidence="6 7" key="1">
    <citation type="submission" date="2024-01" db="EMBL/GenBank/DDBJ databases">
        <authorList>
            <person name="Waweru B."/>
        </authorList>
    </citation>
    <scope>NUCLEOTIDE SEQUENCE [LARGE SCALE GENOMIC DNA]</scope>
</reference>
<protein>
    <recommendedName>
        <fullName evidence="5">Ubiquitin-like protease family profile domain-containing protein</fullName>
    </recommendedName>
</protein>
<dbReference type="InterPro" id="IPR003653">
    <property type="entry name" value="Peptidase_C48_C"/>
</dbReference>
<dbReference type="PANTHER" id="PTHR10015">
    <property type="entry name" value="HEAT SHOCK TRANSCRIPTION FACTOR"/>
    <property type="match status" value="1"/>
</dbReference>